<evidence type="ECO:0000313" key="3">
    <source>
        <dbReference type="Proteomes" id="UP000663207"/>
    </source>
</evidence>
<gene>
    <name evidence="2" type="ORF">JYB85_02800</name>
</gene>
<evidence type="ECO:0000256" key="1">
    <source>
        <dbReference type="SAM" id="SignalP"/>
    </source>
</evidence>
<proteinExistence type="predicted"/>
<dbReference type="EMBL" id="CP071502">
    <property type="protein sequence ID" value="QSX37789.1"/>
    <property type="molecule type" value="Genomic_DNA"/>
</dbReference>
<sequence length="125" mass="14171">MGMRSLLILMFALVGQPLLADEFSVNPRACATTKENLPCKIQIEIHFQGEQQQDLCLWLKHASQPLRCYQSLSELNDQLTLALEEDTALELRDANAKLLASMPLSVALYHPAPKRKRRGLNWDLL</sequence>
<dbReference type="InterPro" id="IPR021559">
    <property type="entry name" value="DUF3019"/>
</dbReference>
<keyword evidence="1" id="KW-0732">Signal</keyword>
<dbReference type="RefSeq" id="WP_207380964.1">
    <property type="nucleotide sequence ID" value="NZ_CP071502.1"/>
</dbReference>
<feature type="signal peptide" evidence="1">
    <location>
        <begin position="1"/>
        <end position="20"/>
    </location>
</feature>
<evidence type="ECO:0000313" key="2">
    <source>
        <dbReference type="EMBL" id="QSX37789.1"/>
    </source>
</evidence>
<dbReference type="Proteomes" id="UP000663207">
    <property type="component" value="Chromosome"/>
</dbReference>
<accession>A0ABX7R2S0</accession>
<organism evidence="2 3">
    <name type="scientific">Shewanella sedimentimangrovi</name>
    <dbReference type="NCBI Taxonomy" id="2814293"/>
    <lineage>
        <taxon>Bacteria</taxon>
        <taxon>Pseudomonadati</taxon>
        <taxon>Pseudomonadota</taxon>
        <taxon>Gammaproteobacteria</taxon>
        <taxon>Alteromonadales</taxon>
        <taxon>Shewanellaceae</taxon>
        <taxon>Shewanella</taxon>
    </lineage>
</organism>
<name>A0ABX7R2S0_9GAMM</name>
<dbReference type="Pfam" id="PF11456">
    <property type="entry name" value="DUF3019"/>
    <property type="match status" value="1"/>
</dbReference>
<keyword evidence="3" id="KW-1185">Reference proteome</keyword>
<reference evidence="2 3" key="1">
    <citation type="submission" date="2021-03" db="EMBL/GenBank/DDBJ databases">
        <title>Novel species identification of genus Shewanella.</title>
        <authorList>
            <person name="Liu G."/>
            <person name="Zhang Q."/>
        </authorList>
    </citation>
    <scope>NUCLEOTIDE SEQUENCE [LARGE SCALE GENOMIC DNA]</scope>
    <source>
        <strain evidence="2 3">FJAT-52962</strain>
    </source>
</reference>
<feature type="chain" id="PRO_5045855734" evidence="1">
    <location>
        <begin position="21"/>
        <end position="125"/>
    </location>
</feature>
<protein>
    <submittedName>
        <fullName evidence="2">DUF3019 domain-containing protein</fullName>
    </submittedName>
</protein>